<dbReference type="EMBL" id="WTUZ01000020">
    <property type="protein sequence ID" value="MZQ83531.1"/>
    <property type="molecule type" value="Genomic_DNA"/>
</dbReference>
<feature type="transmembrane region" description="Helical" evidence="6">
    <location>
        <begin position="236"/>
        <end position="261"/>
    </location>
</feature>
<keyword evidence="2" id="KW-0813">Transport</keyword>
<evidence type="ECO:0000256" key="6">
    <source>
        <dbReference type="SAM" id="Phobius"/>
    </source>
</evidence>
<evidence type="ECO:0000256" key="4">
    <source>
        <dbReference type="ARBA" id="ARBA00022989"/>
    </source>
</evidence>
<dbReference type="Pfam" id="PF07690">
    <property type="entry name" value="MFS_1"/>
    <property type="match status" value="1"/>
</dbReference>
<dbReference type="InterPro" id="IPR052528">
    <property type="entry name" value="Sugar_transport-like"/>
</dbReference>
<feature type="transmembrane region" description="Helical" evidence="6">
    <location>
        <begin position="63"/>
        <end position="82"/>
    </location>
</feature>
<accession>A0A6L8V1W4</accession>
<organism evidence="8 9">
    <name type="scientific">Paenibacillus silvestris</name>
    <dbReference type="NCBI Taxonomy" id="2606219"/>
    <lineage>
        <taxon>Bacteria</taxon>
        <taxon>Bacillati</taxon>
        <taxon>Bacillota</taxon>
        <taxon>Bacilli</taxon>
        <taxon>Bacillales</taxon>
        <taxon>Paenibacillaceae</taxon>
        <taxon>Paenibacillus</taxon>
    </lineage>
</organism>
<protein>
    <submittedName>
        <fullName evidence="8">MFS transporter</fullName>
    </submittedName>
</protein>
<name>A0A6L8V1W4_9BACL</name>
<dbReference type="Proteomes" id="UP000481087">
    <property type="component" value="Unassembled WGS sequence"/>
</dbReference>
<feature type="transmembrane region" description="Helical" evidence="6">
    <location>
        <begin position="94"/>
        <end position="115"/>
    </location>
</feature>
<evidence type="ECO:0000256" key="5">
    <source>
        <dbReference type="ARBA" id="ARBA00023136"/>
    </source>
</evidence>
<feature type="transmembrane region" description="Helical" evidence="6">
    <location>
        <begin position="27"/>
        <end position="57"/>
    </location>
</feature>
<dbReference type="InterPro" id="IPR020846">
    <property type="entry name" value="MFS_dom"/>
</dbReference>
<dbReference type="AlphaFoldDB" id="A0A6L8V1W4"/>
<dbReference type="GO" id="GO:0005886">
    <property type="term" value="C:plasma membrane"/>
    <property type="evidence" value="ECO:0007669"/>
    <property type="project" value="UniProtKB-SubCell"/>
</dbReference>
<sequence>MEAIILMKMLDSFWNPRKKMSYYRKSLLIATLEGFPAVVIFQLLGGPFLTGYLLYLGATSTEIGFILAITTVVNIIQIGMAVAMQKFRNRKRMLLIFGSSHRLLWASVGLIPFLFPQDLWVVMYIILYTVAHLGNAAGGVVWTSLISDAVPGPVRGRYFGLRNTILGGVSSLALFIGGQILDRYPGGQGFNYLFMIVGVCALLNILAYCLYPNPPFEPSKESNPIGMIGKPLKDRAFLKAIIFLAVFLFVQSLTVPLFSYVMLKLMKINYETVSYITVVHTLVMMASYYVWGNLNARYTAQTLLLWSLPIIAIACLLWGAIALIPAIVVLYAVHIVLGIGLGGFNQMVFTFTIGDTPKSERPMYIATYSAITGFAAFLGPIVGGKVYELIAEAPMWVQVYGVSTLVGAVLLILGLVVGRMVLGKQIRS</sequence>
<feature type="transmembrane region" description="Helical" evidence="6">
    <location>
        <begin position="399"/>
        <end position="422"/>
    </location>
</feature>
<feature type="transmembrane region" description="Helical" evidence="6">
    <location>
        <begin position="273"/>
        <end position="291"/>
    </location>
</feature>
<feature type="transmembrane region" description="Helical" evidence="6">
    <location>
        <begin position="192"/>
        <end position="211"/>
    </location>
</feature>
<evidence type="ECO:0000256" key="1">
    <source>
        <dbReference type="ARBA" id="ARBA00004651"/>
    </source>
</evidence>
<dbReference type="PANTHER" id="PTHR23526">
    <property type="entry name" value="INTEGRAL MEMBRANE TRANSPORT PROTEIN-RELATED"/>
    <property type="match status" value="1"/>
</dbReference>
<dbReference type="SUPFAM" id="SSF103473">
    <property type="entry name" value="MFS general substrate transporter"/>
    <property type="match status" value="1"/>
</dbReference>
<dbReference type="InterPro" id="IPR036259">
    <property type="entry name" value="MFS_trans_sf"/>
</dbReference>
<feature type="transmembrane region" description="Helical" evidence="6">
    <location>
        <begin position="303"/>
        <end position="324"/>
    </location>
</feature>
<evidence type="ECO:0000313" key="8">
    <source>
        <dbReference type="EMBL" id="MZQ83531.1"/>
    </source>
</evidence>
<keyword evidence="3 6" id="KW-0812">Transmembrane</keyword>
<comment type="subcellular location">
    <subcellularLocation>
        <location evidence="1">Cell membrane</location>
        <topology evidence="1">Multi-pass membrane protein</topology>
    </subcellularLocation>
</comment>
<keyword evidence="4 6" id="KW-1133">Transmembrane helix</keyword>
<evidence type="ECO:0000313" key="9">
    <source>
        <dbReference type="Proteomes" id="UP000481087"/>
    </source>
</evidence>
<gene>
    <name evidence="8" type="ORF">GQF01_15570</name>
</gene>
<feature type="transmembrane region" description="Helical" evidence="6">
    <location>
        <begin position="159"/>
        <end position="180"/>
    </location>
</feature>
<dbReference type="PANTHER" id="PTHR23526:SF2">
    <property type="entry name" value="MAJOR FACILITATOR SUPERFAMILY (MFS) PROFILE DOMAIN-CONTAINING PROTEIN"/>
    <property type="match status" value="1"/>
</dbReference>
<proteinExistence type="predicted"/>
<feature type="transmembrane region" description="Helical" evidence="6">
    <location>
        <begin position="365"/>
        <end position="387"/>
    </location>
</feature>
<keyword evidence="5 6" id="KW-0472">Membrane</keyword>
<dbReference type="Gene3D" id="1.20.1250.20">
    <property type="entry name" value="MFS general substrate transporter like domains"/>
    <property type="match status" value="1"/>
</dbReference>
<dbReference type="GO" id="GO:0022857">
    <property type="term" value="F:transmembrane transporter activity"/>
    <property type="evidence" value="ECO:0007669"/>
    <property type="project" value="InterPro"/>
</dbReference>
<evidence type="ECO:0000256" key="3">
    <source>
        <dbReference type="ARBA" id="ARBA00022692"/>
    </source>
</evidence>
<evidence type="ECO:0000256" key="2">
    <source>
        <dbReference type="ARBA" id="ARBA00022448"/>
    </source>
</evidence>
<feature type="transmembrane region" description="Helical" evidence="6">
    <location>
        <begin position="121"/>
        <end position="147"/>
    </location>
</feature>
<comment type="caution">
    <text evidence="8">The sequence shown here is derived from an EMBL/GenBank/DDBJ whole genome shotgun (WGS) entry which is preliminary data.</text>
</comment>
<reference evidence="8 9" key="1">
    <citation type="submission" date="2019-12" db="EMBL/GenBank/DDBJ databases">
        <title>Paenibacillus sp. nov. sp. isolated from soil.</title>
        <authorList>
            <person name="Kim J."/>
            <person name="Jeong S.E."/>
            <person name="Jung H.S."/>
            <person name="Jeon C.O."/>
        </authorList>
    </citation>
    <scope>NUCLEOTIDE SEQUENCE [LARGE SCALE GENOMIC DNA]</scope>
    <source>
        <strain evidence="8 9">5J-6</strain>
    </source>
</reference>
<feature type="transmembrane region" description="Helical" evidence="6">
    <location>
        <begin position="330"/>
        <end position="353"/>
    </location>
</feature>
<dbReference type="InterPro" id="IPR011701">
    <property type="entry name" value="MFS"/>
</dbReference>
<dbReference type="PROSITE" id="PS50850">
    <property type="entry name" value="MFS"/>
    <property type="match status" value="1"/>
</dbReference>
<evidence type="ECO:0000259" key="7">
    <source>
        <dbReference type="PROSITE" id="PS50850"/>
    </source>
</evidence>
<keyword evidence="9" id="KW-1185">Reference proteome</keyword>
<feature type="domain" description="Major facilitator superfamily (MFS) profile" evidence="7">
    <location>
        <begin position="193"/>
        <end position="428"/>
    </location>
</feature>